<feature type="transmembrane region" description="Helical" evidence="1">
    <location>
        <begin position="6"/>
        <end position="23"/>
    </location>
</feature>
<dbReference type="RefSeq" id="WP_167701076.1">
    <property type="nucleotide sequence ID" value="NZ_CP118176.1"/>
</dbReference>
<keyword evidence="1" id="KW-0472">Membrane</keyword>
<name>A0A968GBR4_9SPIO</name>
<dbReference type="AlphaFoldDB" id="A0A968GBR4"/>
<protein>
    <submittedName>
        <fullName evidence="2">Uncharacterized protein</fullName>
    </submittedName>
</protein>
<keyword evidence="1" id="KW-0812">Transmembrane</keyword>
<dbReference type="Proteomes" id="UP000711995">
    <property type="component" value="Unassembled WGS sequence"/>
</dbReference>
<sequence>MMKNWAVYGMITLVLFGFGWWIVTHRGERNEAIHITQMPGENSLIPEIGQEFRDTKSRSLENRLGNAVHKPENPVQSEGDLRLQGDAISEMQSDSDASLLQALGNPEVQKKLKPVLRTLEIACQDPKWKGNTEVWHRYVVQEIASTLEVSPDRLVTWWHDVTAVHSIEELARKYPNFTDRIWDIYINRTEILSIYENQFID</sequence>
<dbReference type="EMBL" id="JAATLJ010000003">
    <property type="protein sequence ID" value="NIZ41455.1"/>
    <property type="molecule type" value="Genomic_DNA"/>
</dbReference>
<evidence type="ECO:0000313" key="3">
    <source>
        <dbReference type="Proteomes" id="UP000711995"/>
    </source>
</evidence>
<comment type="caution">
    <text evidence="2">The sequence shown here is derived from an EMBL/GenBank/DDBJ whole genome shotgun (WGS) entry which is preliminary data.</text>
</comment>
<organism evidence="2 3">
    <name type="scientific">Entomospira entomophila</name>
    <dbReference type="NCBI Taxonomy" id="2719988"/>
    <lineage>
        <taxon>Bacteria</taxon>
        <taxon>Pseudomonadati</taxon>
        <taxon>Spirochaetota</taxon>
        <taxon>Spirochaetia</taxon>
        <taxon>Spirochaetales</taxon>
        <taxon>Spirochaetaceae</taxon>
        <taxon>Entomospira</taxon>
    </lineage>
</organism>
<reference evidence="2 3" key="1">
    <citation type="submission" date="2020-03" db="EMBL/GenBank/DDBJ databases">
        <title>Spirochaetal bacteria isolated from arthropods constitute a novel genus Entomospira genus novum within the order Spirochaetales.</title>
        <authorList>
            <person name="Grana-Miraglia L."/>
            <person name="Sikutova S."/>
            <person name="Fingerle V."/>
            <person name="Sing A."/>
            <person name="Castillo-Ramirez S."/>
            <person name="Margos G."/>
            <person name="Rudolf I."/>
        </authorList>
    </citation>
    <scope>NUCLEOTIDE SEQUENCE [LARGE SCALE GENOMIC DNA]</scope>
    <source>
        <strain evidence="2 3">BR193</strain>
    </source>
</reference>
<gene>
    <name evidence="2" type="ORF">HCT14_08035</name>
</gene>
<keyword evidence="3" id="KW-1185">Reference proteome</keyword>
<evidence type="ECO:0000313" key="2">
    <source>
        <dbReference type="EMBL" id="NIZ41455.1"/>
    </source>
</evidence>
<keyword evidence="1" id="KW-1133">Transmembrane helix</keyword>
<evidence type="ECO:0000256" key="1">
    <source>
        <dbReference type="SAM" id="Phobius"/>
    </source>
</evidence>
<proteinExistence type="predicted"/>
<accession>A0A968GBR4</accession>